<evidence type="ECO:0000313" key="6">
    <source>
        <dbReference type="EMBL" id="RVU65402.1"/>
    </source>
</evidence>
<dbReference type="PANTHER" id="PTHR35561:SF1">
    <property type="entry name" value="RNA 2',3'-CYCLIC PHOSPHODIESTERASE"/>
    <property type="match status" value="1"/>
</dbReference>
<keyword evidence="4" id="KW-0436">Ligase</keyword>
<dbReference type="RefSeq" id="WP_000433238.1">
    <property type="nucleotide sequence ID" value="NZ_CP009335.1"/>
</dbReference>
<evidence type="ECO:0000313" key="9">
    <source>
        <dbReference type="Proteomes" id="UP000501107"/>
    </source>
</evidence>
<reference evidence="4 7" key="1">
    <citation type="journal article" date="2015" name="Genome Announc.">
        <title>Complete genome sequences for 35 biothreat assay-relevant bacillus species.</title>
        <authorList>
            <person name="Johnson S.L."/>
            <person name="Daligault H.E."/>
            <person name="Davenport K.W."/>
            <person name="Jaissle J."/>
            <person name="Frey K.G."/>
            <person name="Ladner J.T."/>
            <person name="Broomall S.M."/>
            <person name="Bishop-Lilly K.A."/>
            <person name="Bruce D.C."/>
            <person name="Gibbons H.S."/>
            <person name="Coyne S.R."/>
            <person name="Lo C.C."/>
            <person name="Meincke L."/>
            <person name="Munk A.C."/>
            <person name="Koroleva G.I."/>
            <person name="Rosenzweig C.N."/>
            <person name="Palacios G.F."/>
            <person name="Redden C.L."/>
            <person name="Minogue T.D."/>
            <person name="Chain P.S."/>
        </authorList>
    </citation>
    <scope>NUCLEOTIDE SEQUENCE [LARGE SCALE GENOMIC DNA]</scope>
    <source>
        <strain evidence="4 7">HD1011</strain>
    </source>
</reference>
<dbReference type="AlphaFoldDB" id="A0A0B5NRF1"/>
<feature type="short sequence motif" description="HXTX 2" evidence="2">
    <location>
        <begin position="127"/>
        <end position="130"/>
    </location>
</feature>
<dbReference type="EMBL" id="CP009335">
    <property type="protein sequence ID" value="AJG79030.1"/>
    <property type="molecule type" value="Genomic_DNA"/>
</dbReference>
<dbReference type="EMBL" id="CP053980">
    <property type="protein sequence ID" value="QKH24345.1"/>
    <property type="molecule type" value="Genomic_DNA"/>
</dbReference>
<evidence type="ECO:0000256" key="1">
    <source>
        <dbReference type="ARBA" id="ARBA00022801"/>
    </source>
</evidence>
<sequence length="181" mass="21173">MEPHYFVAITLPNHIKEVLSNYREEMQEELPFRSWVHKEDYHITLSFLGSATEEQLEGIQNGLQTLIETKELSFTLQGFSTFGMEDRPRIFWAKVSENQDLFPLQKQVHAICEGNGFSLETRPYHPHITVARKWVGEKRFVLEHIKEVPEISFQADTITLYESHVKEAPKYKAIAEIKLQK</sequence>
<comment type="catalytic activity">
    <reaction evidence="2">
        <text>a 3'-end 2',3'-cyclophospho-ribonucleotide-RNA + H2O = a 3'-end 2'-phospho-ribonucleotide-RNA + H(+)</text>
        <dbReference type="Rhea" id="RHEA:11828"/>
        <dbReference type="Rhea" id="RHEA-COMP:10464"/>
        <dbReference type="Rhea" id="RHEA-COMP:17353"/>
        <dbReference type="ChEBI" id="CHEBI:15377"/>
        <dbReference type="ChEBI" id="CHEBI:15378"/>
        <dbReference type="ChEBI" id="CHEBI:83064"/>
        <dbReference type="ChEBI" id="CHEBI:173113"/>
        <dbReference type="EC" id="3.1.4.58"/>
    </reaction>
</comment>
<dbReference type="Proteomes" id="UP000286687">
    <property type="component" value="Unassembled WGS sequence"/>
</dbReference>
<feature type="short sequence motif" description="HXTX 1" evidence="2">
    <location>
        <begin position="42"/>
        <end position="45"/>
    </location>
</feature>
<keyword evidence="1 2" id="KW-0378">Hydrolase</keyword>
<evidence type="ECO:0000313" key="4">
    <source>
        <dbReference type="EMBL" id="AJG79030.1"/>
    </source>
</evidence>
<dbReference type="GO" id="GO:0008664">
    <property type="term" value="F:RNA 2',3'-cyclic 3'-phosphodiesterase activity"/>
    <property type="evidence" value="ECO:0007669"/>
    <property type="project" value="UniProtKB-EC"/>
</dbReference>
<evidence type="ECO:0000313" key="7">
    <source>
        <dbReference type="Proteomes" id="UP000031876"/>
    </source>
</evidence>
<protein>
    <recommendedName>
        <fullName evidence="2">RNA 2',3'-cyclic phosphodiesterase</fullName>
        <shortName evidence="2">RNA 2',3'-CPDase</shortName>
        <ecNumber evidence="2">3.1.4.58</ecNumber>
    </recommendedName>
</protein>
<accession>A0A0B5NRF1</accession>
<dbReference type="Pfam" id="PF02834">
    <property type="entry name" value="LigT_PEase"/>
    <property type="match status" value="2"/>
</dbReference>
<dbReference type="Gene3D" id="3.90.1140.10">
    <property type="entry name" value="Cyclic phosphodiesterase"/>
    <property type="match status" value="1"/>
</dbReference>
<dbReference type="GO" id="GO:0016874">
    <property type="term" value="F:ligase activity"/>
    <property type="evidence" value="ECO:0007669"/>
    <property type="project" value="UniProtKB-KW"/>
</dbReference>
<dbReference type="EMBL" id="LDER01000079">
    <property type="protein sequence ID" value="RVU65402.1"/>
    <property type="molecule type" value="Genomic_DNA"/>
</dbReference>
<reference evidence="6 8" key="2">
    <citation type="submission" date="2018-01" db="EMBL/GenBank/DDBJ databases">
        <title>Complete genome sequence of G25-42.</title>
        <authorList>
            <person name="Zheng Z."/>
            <person name="Sun M."/>
        </authorList>
    </citation>
    <scope>NUCLEOTIDE SEQUENCE [LARGE SCALE GENOMIC DNA]</scope>
    <source>
        <strain evidence="6 8">G25-42</strain>
    </source>
</reference>
<dbReference type="Proteomes" id="UP000501107">
    <property type="component" value="Chromosome"/>
</dbReference>
<gene>
    <name evidence="5" type="primary">thpR</name>
    <name evidence="4" type="ORF">BF38_465</name>
    <name evidence="6" type="ORF">BM74_04285</name>
    <name evidence="5" type="ORF">FOC89_10085</name>
</gene>
<dbReference type="EC" id="3.1.4.58" evidence="2"/>
<proteinExistence type="inferred from homology"/>
<dbReference type="InterPro" id="IPR014051">
    <property type="entry name" value="Phosphoesterase_HXTX"/>
</dbReference>
<dbReference type="SUPFAM" id="SSF55144">
    <property type="entry name" value="LigT-like"/>
    <property type="match status" value="1"/>
</dbReference>
<feature type="active site" description="Proton acceptor" evidence="2">
    <location>
        <position position="127"/>
    </location>
</feature>
<comment type="function">
    <text evidence="2">Hydrolyzes RNA 2',3'-cyclic phosphodiester to an RNA 2'-phosphomonoester.</text>
</comment>
<feature type="domain" description="Phosphoesterase HXTX" evidence="3">
    <location>
        <begin position="98"/>
        <end position="169"/>
    </location>
</feature>
<dbReference type="PANTHER" id="PTHR35561">
    <property type="entry name" value="RNA 2',3'-CYCLIC PHOSPHODIESTERASE"/>
    <property type="match status" value="1"/>
</dbReference>
<feature type="active site" description="Proton donor" evidence="2">
    <location>
        <position position="42"/>
    </location>
</feature>
<dbReference type="HAMAP" id="MF_01940">
    <property type="entry name" value="RNA_CPDase"/>
    <property type="match status" value="1"/>
</dbReference>
<dbReference type="InterPro" id="IPR004175">
    <property type="entry name" value="RNA_CPDase"/>
</dbReference>
<evidence type="ECO:0000313" key="8">
    <source>
        <dbReference type="Proteomes" id="UP000286687"/>
    </source>
</evidence>
<dbReference type="Proteomes" id="UP000031876">
    <property type="component" value="Chromosome"/>
</dbReference>
<feature type="domain" description="Phosphoesterase HXTX" evidence="3">
    <location>
        <begin position="9"/>
        <end position="92"/>
    </location>
</feature>
<dbReference type="InterPro" id="IPR009097">
    <property type="entry name" value="Cyclic_Pdiesterase"/>
</dbReference>
<comment type="similarity">
    <text evidence="2">Belongs to the 2H phosphoesterase superfamily. ThpR family.</text>
</comment>
<organism evidence="6 8">
    <name type="scientific">Bacillus thuringiensis</name>
    <dbReference type="NCBI Taxonomy" id="1428"/>
    <lineage>
        <taxon>Bacteria</taxon>
        <taxon>Bacillati</taxon>
        <taxon>Bacillota</taxon>
        <taxon>Bacilli</taxon>
        <taxon>Bacillales</taxon>
        <taxon>Bacillaceae</taxon>
        <taxon>Bacillus</taxon>
        <taxon>Bacillus cereus group</taxon>
    </lineage>
</organism>
<evidence type="ECO:0000259" key="3">
    <source>
        <dbReference type="Pfam" id="PF02834"/>
    </source>
</evidence>
<dbReference type="KEGG" id="btw:BF38_465"/>
<dbReference type="NCBIfam" id="TIGR02258">
    <property type="entry name" value="2_5_ligase"/>
    <property type="match status" value="1"/>
</dbReference>
<name>A0A0B5NRF1_BACTU</name>
<dbReference type="GO" id="GO:0004113">
    <property type="term" value="F:2',3'-cyclic-nucleotide 3'-phosphodiesterase activity"/>
    <property type="evidence" value="ECO:0007669"/>
    <property type="project" value="InterPro"/>
</dbReference>
<evidence type="ECO:0000313" key="5">
    <source>
        <dbReference type="EMBL" id="QKH24345.1"/>
    </source>
</evidence>
<reference evidence="5 9" key="3">
    <citation type="submission" date="2020-05" db="EMBL/GenBank/DDBJ databases">
        <title>FDA dAtabase for Regulatory Grade micrObial Sequences (FDA-ARGOS): Supporting development and validation of Infectious Disease Dx tests.</title>
        <authorList>
            <person name="Nelson B."/>
            <person name="Plummer A."/>
            <person name="Tallon L."/>
            <person name="Sadzewicz L."/>
            <person name="Zhao X."/>
            <person name="Vavikolanu K."/>
            <person name="Mehta A."/>
            <person name="Aluvathingal J."/>
            <person name="Nadendla S."/>
            <person name="Myers T."/>
            <person name="Yan Y."/>
            <person name="Sichtig H."/>
        </authorList>
    </citation>
    <scope>NUCLEOTIDE SEQUENCE [LARGE SCALE GENOMIC DNA]</scope>
    <source>
        <strain evidence="5 9">FDAARGOS_795</strain>
    </source>
</reference>
<evidence type="ECO:0000256" key="2">
    <source>
        <dbReference type="HAMAP-Rule" id="MF_01940"/>
    </source>
</evidence>